<dbReference type="RefSeq" id="XP_035828248.1">
    <property type="nucleotide sequence ID" value="XM_035972355.1"/>
</dbReference>
<feature type="transmembrane region" description="Helical" evidence="3">
    <location>
        <begin position="501"/>
        <end position="519"/>
    </location>
</feature>
<feature type="transmembrane region" description="Helical" evidence="3">
    <location>
        <begin position="435"/>
        <end position="459"/>
    </location>
</feature>
<evidence type="ECO:0000256" key="3">
    <source>
        <dbReference type="SAM" id="Phobius"/>
    </source>
</evidence>
<feature type="transmembrane region" description="Helical" evidence="3">
    <location>
        <begin position="395"/>
        <end position="414"/>
    </location>
</feature>
<comment type="similarity">
    <text evidence="1">Belongs to the major facilitator superfamily.</text>
</comment>
<feature type="transmembrane region" description="Helical" evidence="3">
    <location>
        <begin position="471"/>
        <end position="489"/>
    </location>
</feature>
<evidence type="ECO:0000313" key="5">
    <source>
        <dbReference type="RefSeq" id="XP_035828248.1"/>
    </source>
</evidence>
<keyword evidence="3" id="KW-0812">Transmembrane</keyword>
<feature type="transmembrane region" description="Helical" evidence="3">
    <location>
        <begin position="98"/>
        <end position="118"/>
    </location>
</feature>
<organism evidence="4 5">
    <name type="scientific">Aplysia californica</name>
    <name type="common">California sea hare</name>
    <dbReference type="NCBI Taxonomy" id="6500"/>
    <lineage>
        <taxon>Eukaryota</taxon>
        <taxon>Metazoa</taxon>
        <taxon>Spiralia</taxon>
        <taxon>Lophotrochozoa</taxon>
        <taxon>Mollusca</taxon>
        <taxon>Gastropoda</taxon>
        <taxon>Heterobranchia</taxon>
        <taxon>Euthyneura</taxon>
        <taxon>Tectipleura</taxon>
        <taxon>Aplysiida</taxon>
        <taxon>Aplysioidea</taxon>
        <taxon>Aplysiidae</taxon>
        <taxon>Aplysia</taxon>
    </lineage>
</organism>
<dbReference type="PANTHER" id="PTHR11328:SF24">
    <property type="entry name" value="MAJOR FACILITATOR SUPERFAMILY (MFS) PROFILE DOMAIN-CONTAINING PROTEIN"/>
    <property type="match status" value="1"/>
</dbReference>
<keyword evidence="3" id="KW-1133">Transmembrane helix</keyword>
<dbReference type="Proteomes" id="UP000694888">
    <property type="component" value="Unplaced"/>
</dbReference>
<sequence>MSQKPKYMRVDEERTSDVDIPLPLWRKLCFAVGGAPYQITSTVIGFFLNIFLLEVALLEPKYVSIILFSGKAWDAITDPGIGLLVQRTNTRWGKMRPWIIFSAPLACAAYFLLFYVPWDIVRDADGKEVIDASNAGKLGFYFCMFCLFEGLLSCLHVPYTSLTMYVATRQKDRDSITAIRMGFEAIGVLIAVVVQGMFVSSTRCKGDEKHVHNFTISAQRDAYMQGSSVVIGLYLVCCLVVFFGSREKKGTSSRMSEFFYYLFVVAEFCYSKGFRDAYMQGSSVVIGLYLVCCLVVFFGSREKKGIIEEKKEHHMGFFQGIKLVFTFKPYLWASLTFLCLTIAIQIVQGNVALFCTHTLKMGEDFSFFILVLLVVSILSMPFWQFISVKFGKKKAYAAGMMVSLCCCSFAGIIEEKKEHHMGFFQGIKLVFTFKPYLWASLTFLCLTIAIQIVQGNVALFCTHTLKMGEDFSFFILVLLVVSILSMPFWQFISVKFGKKKAYAAGMMLMIPVFTSQLFLPANVKWLYYALMVVAGLGISVALLLPWSVLPDVIDLYMLERNARHDALFYSFYVFFNKLAAGIALAASQLALEFGGYVTGECHQPKEVSQTLRLLVTPGPVVMVILALIALYYYPIDEHLRRSIKHRLQEFDARILSHVEDTSAVITTPAFVTLSHNDKDPSQSPSALLFADPPPNMSKPAKTPITKRLLLLINVPGESFEGRSAACGKTSSQSGNTVIALPAPW</sequence>
<protein>
    <submittedName>
        <fullName evidence="5">Sodium-dependent lysophosphatidylcholine symporter 1-B</fullName>
    </submittedName>
</protein>
<feature type="transmembrane region" description="Helical" evidence="3">
    <location>
        <begin position="365"/>
        <end position="383"/>
    </location>
</feature>
<feature type="transmembrane region" description="Helical" evidence="3">
    <location>
        <begin position="181"/>
        <end position="202"/>
    </location>
</feature>
<feature type="region of interest" description="Disordered" evidence="2">
    <location>
        <begin position="675"/>
        <end position="694"/>
    </location>
</feature>
<reference evidence="5" key="1">
    <citation type="submission" date="2025-08" db="UniProtKB">
        <authorList>
            <consortium name="RefSeq"/>
        </authorList>
    </citation>
    <scope>IDENTIFICATION</scope>
</reference>
<evidence type="ECO:0000256" key="2">
    <source>
        <dbReference type="SAM" id="MobiDB-lite"/>
    </source>
</evidence>
<gene>
    <name evidence="5" type="primary">LOC101846768</name>
</gene>
<feature type="transmembrane region" description="Helical" evidence="3">
    <location>
        <begin position="611"/>
        <end position="633"/>
    </location>
</feature>
<feature type="transmembrane region" description="Helical" evidence="3">
    <location>
        <begin position="525"/>
        <end position="546"/>
    </location>
</feature>
<proteinExistence type="inferred from homology"/>
<keyword evidence="4" id="KW-1185">Reference proteome</keyword>
<accession>A0ABM1W0Q5</accession>
<feature type="transmembrane region" description="Helical" evidence="3">
    <location>
        <begin position="138"/>
        <end position="160"/>
    </location>
</feature>
<dbReference type="Gene3D" id="1.20.1250.20">
    <property type="entry name" value="MFS general substrate transporter like domains"/>
    <property type="match status" value="2"/>
</dbReference>
<dbReference type="InterPro" id="IPR036259">
    <property type="entry name" value="MFS_trans_sf"/>
</dbReference>
<name>A0ABM1W0Q5_APLCA</name>
<evidence type="ECO:0000256" key="1">
    <source>
        <dbReference type="ARBA" id="ARBA00008335"/>
    </source>
</evidence>
<dbReference type="Pfam" id="PF13347">
    <property type="entry name" value="MFS_2"/>
    <property type="match status" value="3"/>
</dbReference>
<keyword evidence="3" id="KW-0472">Membrane</keyword>
<dbReference type="InterPro" id="IPR039672">
    <property type="entry name" value="MFS_2"/>
</dbReference>
<feature type="transmembrane region" description="Helical" evidence="3">
    <location>
        <begin position="567"/>
        <end position="591"/>
    </location>
</feature>
<feature type="transmembrane region" description="Helical" evidence="3">
    <location>
        <begin position="330"/>
        <end position="353"/>
    </location>
</feature>
<evidence type="ECO:0000313" key="4">
    <source>
        <dbReference type="Proteomes" id="UP000694888"/>
    </source>
</evidence>
<dbReference type="SUPFAM" id="SSF103473">
    <property type="entry name" value="MFS general substrate transporter"/>
    <property type="match status" value="3"/>
</dbReference>
<dbReference type="PANTHER" id="PTHR11328">
    <property type="entry name" value="MAJOR FACILITATOR SUPERFAMILY DOMAIN-CONTAINING PROTEIN"/>
    <property type="match status" value="1"/>
</dbReference>
<dbReference type="GeneID" id="101846768"/>
<feature type="transmembrane region" description="Helical" evidence="3">
    <location>
        <begin position="281"/>
        <end position="300"/>
    </location>
</feature>
<feature type="transmembrane region" description="Helical" evidence="3">
    <location>
        <begin position="222"/>
        <end position="245"/>
    </location>
</feature>